<evidence type="ECO:0000256" key="2">
    <source>
        <dbReference type="SAM" id="MobiDB-lite"/>
    </source>
</evidence>
<evidence type="ECO:0000313" key="3">
    <source>
        <dbReference type="EMBL" id="KAG8201286.1"/>
    </source>
</evidence>
<gene>
    <name evidence="3" type="ORF">JTE90_016769</name>
</gene>
<feature type="coiled-coil region" evidence="1">
    <location>
        <begin position="244"/>
        <end position="339"/>
    </location>
</feature>
<feature type="compositionally biased region" description="Basic and acidic residues" evidence="2">
    <location>
        <begin position="1"/>
        <end position="20"/>
    </location>
</feature>
<evidence type="ECO:0000256" key="1">
    <source>
        <dbReference type="SAM" id="Coils"/>
    </source>
</evidence>
<comment type="caution">
    <text evidence="3">The sequence shown here is derived from an EMBL/GenBank/DDBJ whole genome shotgun (WGS) entry which is preliminary data.</text>
</comment>
<sequence>MRQSRMEDTRTIRHLQEQMRRYGPSRPSSPPSHGEDAGPPRAPKVEAVTLRWLQRTVSGLRQEMRELAVAVNTSAALAERQESATQLGLVRADVAALGHARDAARSAREGHAAALAQLAEEVREMRRRGQEAAAAQQRILIEVETLKEELREQVLIAKKKNFIRDASNEISNRGSRSHNAEHLRFRHSHWKVEVENLQEAVNNLEFSQADLSKQLQVLIKHQAAQLVKLSTVERNQSEEIDSEKTITNQRLNTLENLVNKTEEQTLNIQSRVNNITSSGIQKLHGSTMELFNALERLESSYDRKTDDIRKEISKLDSNLSQTQSDLEQLKERGLSSEEQLQSDLIGLRSDVKSNRIRILLLQNSVRNRTSQEVKLSNLESQIQSLTDHVGAEKMEIEALHKQIMADEQSQRKVRESILELNRVKRQQEEVDEKLNMLLAEFPKGKQVENKSFKNTWDFDSHYDN</sequence>
<dbReference type="EMBL" id="JAFNEN010000006">
    <property type="protein sequence ID" value="KAG8201286.1"/>
    <property type="molecule type" value="Genomic_DNA"/>
</dbReference>
<keyword evidence="1" id="KW-0175">Coiled coil</keyword>
<proteinExistence type="predicted"/>
<feature type="coiled-coil region" evidence="1">
    <location>
        <begin position="108"/>
        <end position="160"/>
    </location>
</feature>
<evidence type="ECO:0000313" key="4">
    <source>
        <dbReference type="Proteomes" id="UP000827092"/>
    </source>
</evidence>
<dbReference type="AlphaFoldDB" id="A0AAV6W0A4"/>
<accession>A0AAV6W0A4</accession>
<dbReference type="Proteomes" id="UP000827092">
    <property type="component" value="Unassembled WGS sequence"/>
</dbReference>
<name>A0AAV6W0A4_9ARAC</name>
<feature type="region of interest" description="Disordered" evidence="2">
    <location>
        <begin position="1"/>
        <end position="45"/>
    </location>
</feature>
<keyword evidence="4" id="KW-1185">Reference proteome</keyword>
<organism evidence="3 4">
    <name type="scientific">Oedothorax gibbosus</name>
    <dbReference type="NCBI Taxonomy" id="931172"/>
    <lineage>
        <taxon>Eukaryota</taxon>
        <taxon>Metazoa</taxon>
        <taxon>Ecdysozoa</taxon>
        <taxon>Arthropoda</taxon>
        <taxon>Chelicerata</taxon>
        <taxon>Arachnida</taxon>
        <taxon>Araneae</taxon>
        <taxon>Araneomorphae</taxon>
        <taxon>Entelegynae</taxon>
        <taxon>Araneoidea</taxon>
        <taxon>Linyphiidae</taxon>
        <taxon>Erigoninae</taxon>
        <taxon>Oedothorax</taxon>
    </lineage>
</organism>
<reference evidence="3 4" key="1">
    <citation type="journal article" date="2022" name="Nat. Ecol. Evol.">
        <title>A masculinizing supergene underlies an exaggerated male reproductive morph in a spider.</title>
        <authorList>
            <person name="Hendrickx F."/>
            <person name="De Corte Z."/>
            <person name="Sonet G."/>
            <person name="Van Belleghem S.M."/>
            <person name="Kostlbacher S."/>
            <person name="Vangestel C."/>
        </authorList>
    </citation>
    <scope>NUCLEOTIDE SEQUENCE [LARGE SCALE GENOMIC DNA]</scope>
    <source>
        <strain evidence="3">W744_W776</strain>
    </source>
</reference>
<protein>
    <submittedName>
        <fullName evidence="3">Uncharacterized protein</fullName>
    </submittedName>
</protein>